<dbReference type="EMBL" id="CAJVQC010028023">
    <property type="protein sequence ID" value="CAG8738346.1"/>
    <property type="molecule type" value="Genomic_DNA"/>
</dbReference>
<name>A0ACA9Q5D2_9GLOM</name>
<dbReference type="Proteomes" id="UP000789920">
    <property type="component" value="Unassembled WGS sequence"/>
</dbReference>
<evidence type="ECO:0000313" key="1">
    <source>
        <dbReference type="EMBL" id="CAG8738346.1"/>
    </source>
</evidence>
<sequence>VQSNVSGINLEIIESDDENLQARTINTRFTISKIQSNEPDIDPLPEHLDSYSRHSSD</sequence>
<evidence type="ECO:0000313" key="2">
    <source>
        <dbReference type="Proteomes" id="UP000789920"/>
    </source>
</evidence>
<accession>A0ACA9Q5D2</accession>
<proteinExistence type="predicted"/>
<organism evidence="1 2">
    <name type="scientific">Racocetra persica</name>
    <dbReference type="NCBI Taxonomy" id="160502"/>
    <lineage>
        <taxon>Eukaryota</taxon>
        <taxon>Fungi</taxon>
        <taxon>Fungi incertae sedis</taxon>
        <taxon>Mucoromycota</taxon>
        <taxon>Glomeromycotina</taxon>
        <taxon>Glomeromycetes</taxon>
        <taxon>Diversisporales</taxon>
        <taxon>Gigasporaceae</taxon>
        <taxon>Racocetra</taxon>
    </lineage>
</organism>
<gene>
    <name evidence="1" type="ORF">RPERSI_LOCUS12897</name>
</gene>
<protein>
    <submittedName>
        <fullName evidence="1">12850_t:CDS:1</fullName>
    </submittedName>
</protein>
<keyword evidence="2" id="KW-1185">Reference proteome</keyword>
<comment type="caution">
    <text evidence="1">The sequence shown here is derived from an EMBL/GenBank/DDBJ whole genome shotgun (WGS) entry which is preliminary data.</text>
</comment>
<reference evidence="1" key="1">
    <citation type="submission" date="2021-06" db="EMBL/GenBank/DDBJ databases">
        <authorList>
            <person name="Kallberg Y."/>
            <person name="Tangrot J."/>
            <person name="Rosling A."/>
        </authorList>
    </citation>
    <scope>NUCLEOTIDE SEQUENCE</scope>
    <source>
        <strain evidence="1">MA461A</strain>
    </source>
</reference>
<feature type="non-terminal residue" evidence="1">
    <location>
        <position position="1"/>
    </location>
</feature>